<evidence type="ECO:0000256" key="13">
    <source>
        <dbReference type="SAM" id="SignalP"/>
    </source>
</evidence>
<evidence type="ECO:0000256" key="11">
    <source>
        <dbReference type="SAM" id="MobiDB-lite"/>
    </source>
</evidence>
<evidence type="ECO:0000256" key="2">
    <source>
        <dbReference type="ARBA" id="ARBA00022475"/>
    </source>
</evidence>
<dbReference type="SUPFAM" id="SSF48726">
    <property type="entry name" value="Immunoglobulin"/>
    <property type="match status" value="1"/>
</dbReference>
<comment type="subcellular location">
    <subcellularLocation>
        <location evidence="1">Cell membrane</location>
        <topology evidence="1">Single-pass type I membrane protein</topology>
    </subcellularLocation>
</comment>
<keyword evidence="2" id="KW-1003">Cell membrane</keyword>
<keyword evidence="9" id="KW-0325">Glycoprotein</keyword>
<keyword evidence="6 12" id="KW-0472">Membrane</keyword>
<sequence>MSCRMLPLLFIPLLFILPSCVCGPFVVNVAQSSYQAEENHNVTLEWTFTTNPERPSEAPDVRCVLLTDERPIHLLSVRKGVQIPEYQDEHFAGRVQWDQDLLRGRVRLHVSRLRTSDSGQYLCDVFTSYGENSGRCQIDVSAVRDRPETNGPDGGRDSSGTESRPQTEMRVWIVLYCGLVTALLVLLVLGAISLRRLIRSPTHERGVLYAAIKELLFLKREPKRTDSSLPGEPL</sequence>
<keyword evidence="5 12" id="KW-1133">Transmembrane helix</keyword>
<dbReference type="PANTHER" id="PTHR25466">
    <property type="entry name" value="T-LYMPHOCYTE ACTIVATION ANTIGEN"/>
    <property type="match status" value="1"/>
</dbReference>
<evidence type="ECO:0000256" key="10">
    <source>
        <dbReference type="ARBA" id="ARBA00023319"/>
    </source>
</evidence>
<dbReference type="InterPro" id="IPR013106">
    <property type="entry name" value="Ig_V-set"/>
</dbReference>
<reference evidence="15 16" key="1">
    <citation type="submission" date="2019-03" db="EMBL/GenBank/DDBJ databases">
        <title>First draft genome of Liparis tanakae, snailfish: a comprehensive survey of snailfish specific genes.</title>
        <authorList>
            <person name="Kim W."/>
            <person name="Song I."/>
            <person name="Jeong J.-H."/>
            <person name="Kim D."/>
            <person name="Kim S."/>
            <person name="Ryu S."/>
            <person name="Song J.Y."/>
            <person name="Lee S.K."/>
        </authorList>
    </citation>
    <scope>NUCLEOTIDE SEQUENCE [LARGE SCALE GENOMIC DNA]</scope>
    <source>
        <tissue evidence="15">Muscle</tissue>
    </source>
</reference>
<dbReference type="GO" id="GO:0042102">
    <property type="term" value="P:positive regulation of T cell proliferation"/>
    <property type="evidence" value="ECO:0007669"/>
    <property type="project" value="TreeGrafter"/>
</dbReference>
<dbReference type="Pfam" id="PF07686">
    <property type="entry name" value="V-set"/>
    <property type="match status" value="1"/>
</dbReference>
<dbReference type="GO" id="GO:0042130">
    <property type="term" value="P:negative regulation of T cell proliferation"/>
    <property type="evidence" value="ECO:0007669"/>
    <property type="project" value="TreeGrafter"/>
</dbReference>
<evidence type="ECO:0000256" key="8">
    <source>
        <dbReference type="ARBA" id="ARBA00023170"/>
    </source>
</evidence>
<name>A0A4Z2ERT5_9TELE</name>
<dbReference type="AlphaFoldDB" id="A0A4Z2ERT5"/>
<keyword evidence="16" id="KW-1185">Reference proteome</keyword>
<keyword evidence="3 12" id="KW-0812">Transmembrane</keyword>
<dbReference type="InterPro" id="IPR051713">
    <property type="entry name" value="T-cell_Activation_Regulation"/>
</dbReference>
<comment type="caution">
    <text evidence="15">The sequence shown here is derived from an EMBL/GenBank/DDBJ whole genome shotgun (WGS) entry which is preliminary data.</text>
</comment>
<feature type="domain" description="Immunoglobulin V-set" evidence="14">
    <location>
        <begin position="34"/>
        <end position="132"/>
    </location>
</feature>
<evidence type="ECO:0000256" key="1">
    <source>
        <dbReference type="ARBA" id="ARBA00004251"/>
    </source>
</evidence>
<dbReference type="EMBL" id="SRLO01003417">
    <property type="protein sequence ID" value="TNN31493.1"/>
    <property type="molecule type" value="Genomic_DNA"/>
</dbReference>
<feature type="chain" id="PRO_5021187741" description="Immunoglobulin V-set domain-containing protein" evidence="13">
    <location>
        <begin position="23"/>
        <end position="234"/>
    </location>
</feature>
<feature type="region of interest" description="Disordered" evidence="11">
    <location>
        <begin position="142"/>
        <end position="163"/>
    </location>
</feature>
<dbReference type="InterPro" id="IPR036179">
    <property type="entry name" value="Ig-like_dom_sf"/>
</dbReference>
<evidence type="ECO:0000256" key="12">
    <source>
        <dbReference type="SAM" id="Phobius"/>
    </source>
</evidence>
<dbReference type="Gene3D" id="2.60.40.10">
    <property type="entry name" value="Immunoglobulins"/>
    <property type="match status" value="1"/>
</dbReference>
<dbReference type="PANTHER" id="PTHR25466:SF9">
    <property type="entry name" value="FIBRONECTIN TYPE-III DOMAIN-CONTAINING PROTEIN"/>
    <property type="match status" value="1"/>
</dbReference>
<dbReference type="GO" id="GO:0071222">
    <property type="term" value="P:cellular response to lipopolysaccharide"/>
    <property type="evidence" value="ECO:0007669"/>
    <property type="project" value="TreeGrafter"/>
</dbReference>
<dbReference type="Proteomes" id="UP000314294">
    <property type="component" value="Unassembled WGS sequence"/>
</dbReference>
<accession>A0A4Z2ERT5</accession>
<dbReference type="InterPro" id="IPR013783">
    <property type="entry name" value="Ig-like_fold"/>
</dbReference>
<keyword evidence="10" id="KW-0393">Immunoglobulin domain</keyword>
<evidence type="ECO:0000256" key="9">
    <source>
        <dbReference type="ARBA" id="ARBA00023180"/>
    </source>
</evidence>
<evidence type="ECO:0000259" key="14">
    <source>
        <dbReference type="Pfam" id="PF07686"/>
    </source>
</evidence>
<dbReference type="GO" id="GO:0031295">
    <property type="term" value="P:T cell costimulation"/>
    <property type="evidence" value="ECO:0007669"/>
    <property type="project" value="TreeGrafter"/>
</dbReference>
<feature type="signal peptide" evidence="13">
    <location>
        <begin position="1"/>
        <end position="22"/>
    </location>
</feature>
<dbReference type="GO" id="GO:0006955">
    <property type="term" value="P:immune response"/>
    <property type="evidence" value="ECO:0007669"/>
    <property type="project" value="TreeGrafter"/>
</dbReference>
<keyword evidence="8" id="KW-0675">Receptor</keyword>
<evidence type="ECO:0000256" key="6">
    <source>
        <dbReference type="ARBA" id="ARBA00023136"/>
    </source>
</evidence>
<evidence type="ECO:0000256" key="3">
    <source>
        <dbReference type="ARBA" id="ARBA00022692"/>
    </source>
</evidence>
<protein>
    <recommendedName>
        <fullName evidence="14">Immunoglobulin V-set domain-containing protein</fullName>
    </recommendedName>
</protein>
<evidence type="ECO:0000313" key="16">
    <source>
        <dbReference type="Proteomes" id="UP000314294"/>
    </source>
</evidence>
<evidence type="ECO:0000256" key="5">
    <source>
        <dbReference type="ARBA" id="ARBA00022989"/>
    </source>
</evidence>
<keyword evidence="4 13" id="KW-0732">Signal</keyword>
<gene>
    <name evidence="15" type="ORF">EYF80_058355</name>
</gene>
<organism evidence="15 16">
    <name type="scientific">Liparis tanakae</name>
    <name type="common">Tanaka's snailfish</name>
    <dbReference type="NCBI Taxonomy" id="230148"/>
    <lineage>
        <taxon>Eukaryota</taxon>
        <taxon>Metazoa</taxon>
        <taxon>Chordata</taxon>
        <taxon>Craniata</taxon>
        <taxon>Vertebrata</taxon>
        <taxon>Euteleostomi</taxon>
        <taxon>Actinopterygii</taxon>
        <taxon>Neopterygii</taxon>
        <taxon>Teleostei</taxon>
        <taxon>Neoteleostei</taxon>
        <taxon>Acanthomorphata</taxon>
        <taxon>Eupercaria</taxon>
        <taxon>Perciformes</taxon>
        <taxon>Cottioidei</taxon>
        <taxon>Cottales</taxon>
        <taxon>Liparidae</taxon>
        <taxon>Liparis</taxon>
    </lineage>
</organism>
<feature type="transmembrane region" description="Helical" evidence="12">
    <location>
        <begin position="171"/>
        <end position="192"/>
    </location>
</feature>
<dbReference type="OrthoDB" id="10012075at2759"/>
<evidence type="ECO:0000256" key="7">
    <source>
        <dbReference type="ARBA" id="ARBA00023157"/>
    </source>
</evidence>
<evidence type="ECO:0000313" key="15">
    <source>
        <dbReference type="EMBL" id="TNN31493.1"/>
    </source>
</evidence>
<keyword evidence="7" id="KW-1015">Disulfide bond</keyword>
<dbReference type="GO" id="GO:0009897">
    <property type="term" value="C:external side of plasma membrane"/>
    <property type="evidence" value="ECO:0007669"/>
    <property type="project" value="TreeGrafter"/>
</dbReference>
<proteinExistence type="predicted"/>
<evidence type="ECO:0000256" key="4">
    <source>
        <dbReference type="ARBA" id="ARBA00022729"/>
    </source>
</evidence>
<dbReference type="GO" id="GO:0007166">
    <property type="term" value="P:cell surface receptor signaling pathway"/>
    <property type="evidence" value="ECO:0007669"/>
    <property type="project" value="TreeGrafter"/>
</dbReference>